<evidence type="ECO:0000256" key="1">
    <source>
        <dbReference type="ARBA" id="ARBA00006226"/>
    </source>
</evidence>
<accession>A0A060NQK4</accession>
<dbReference type="AlphaFoldDB" id="A0A060NQK4"/>
<dbReference type="HOGENOM" id="CLU_155761_1_1_4"/>
<dbReference type="InterPro" id="IPR007712">
    <property type="entry name" value="RelE/ParE_toxin"/>
</dbReference>
<comment type="similarity">
    <text evidence="1">Belongs to the RelE toxin family.</text>
</comment>
<evidence type="ECO:0000256" key="2">
    <source>
        <dbReference type="ARBA" id="ARBA00022649"/>
    </source>
</evidence>
<dbReference type="PANTHER" id="PTHR35601">
    <property type="entry name" value="TOXIN RELE"/>
    <property type="match status" value="1"/>
</dbReference>
<dbReference type="SUPFAM" id="SSF143011">
    <property type="entry name" value="RelE-like"/>
    <property type="match status" value="1"/>
</dbReference>
<proteinExistence type="inferred from homology"/>
<protein>
    <submittedName>
        <fullName evidence="3">Cytotoxic translational repressor of toxin-antitoxin stability system</fullName>
    </submittedName>
</protein>
<dbReference type="RefSeq" id="WP_045536455.1">
    <property type="nucleotide sequence ID" value="NZ_AP014569.1"/>
</dbReference>
<evidence type="ECO:0000313" key="4">
    <source>
        <dbReference type="Proteomes" id="UP000066014"/>
    </source>
</evidence>
<gene>
    <name evidence="3" type="ORF">SMCB_1824</name>
</gene>
<keyword evidence="4" id="KW-1185">Reference proteome</keyword>
<dbReference type="Proteomes" id="UP000066014">
    <property type="component" value="Chromosome"/>
</dbReference>
<dbReference type="Gene3D" id="3.30.2310.20">
    <property type="entry name" value="RelE-like"/>
    <property type="match status" value="1"/>
</dbReference>
<dbReference type="OrthoDB" id="5570653at2"/>
<dbReference type="Pfam" id="PF05016">
    <property type="entry name" value="ParE_toxin"/>
    <property type="match status" value="1"/>
</dbReference>
<keyword evidence="2" id="KW-1277">Toxin-antitoxin system</keyword>
<name>A0A060NQK4_9BURK</name>
<dbReference type="STRING" id="1458426.SMCB_1824"/>
<dbReference type="KEGG" id="cbab:SMCB_1824"/>
<reference evidence="3 4" key="1">
    <citation type="journal article" date="2014" name="Nat. Commun.">
        <title>Physiological and genomic features of highly alkaliphilic hydrogen-utilizing Betaproteobacteria from a continental serpentinizing site.</title>
        <authorList>
            <person name="Suzuki S."/>
            <person name="Kuenen J.G."/>
            <person name="Schipper K."/>
            <person name="van der Velde S."/>
            <person name="Ishii S."/>
            <person name="Wu A."/>
            <person name="Sorokin D.Y."/>
            <person name="Tenney A."/>
            <person name="Meng X.Y."/>
            <person name="Morrill P.L."/>
            <person name="Kamagata Y."/>
            <person name="Muyzer G."/>
            <person name="Nealson K.H."/>
        </authorList>
    </citation>
    <scope>NUCLEOTIDE SEQUENCE [LARGE SCALE GENOMIC DNA]</scope>
    <source>
        <strain evidence="3 4">B1</strain>
    </source>
</reference>
<evidence type="ECO:0000313" key="3">
    <source>
        <dbReference type="EMBL" id="BAO84052.1"/>
    </source>
</evidence>
<dbReference type="InterPro" id="IPR035093">
    <property type="entry name" value="RelE/ParE_toxin_dom_sf"/>
</dbReference>
<dbReference type="EMBL" id="AP014569">
    <property type="protein sequence ID" value="BAO84052.1"/>
    <property type="molecule type" value="Genomic_DNA"/>
</dbReference>
<sequence length="90" mass="10353">MAWKVELDPAAERELCRIDPQVARRILVFLHGRVAHLDDPRSIGKALKGSKLGVFWKYRVGDWRIIASIEDSALRILVVRIGDRKEVCHH</sequence>
<dbReference type="PANTHER" id="PTHR35601:SF1">
    <property type="entry name" value="TOXIN RELE"/>
    <property type="match status" value="1"/>
</dbReference>
<organism evidence="3 4">
    <name type="scientific">Serpentinimonas maccroryi</name>
    <dbReference type="NCBI Taxonomy" id="1458426"/>
    <lineage>
        <taxon>Bacteria</taxon>
        <taxon>Pseudomonadati</taxon>
        <taxon>Pseudomonadota</taxon>
        <taxon>Betaproteobacteria</taxon>
        <taxon>Burkholderiales</taxon>
        <taxon>Comamonadaceae</taxon>
        <taxon>Serpentinimonas</taxon>
    </lineage>
</organism>